<proteinExistence type="predicted"/>
<organism evidence="2 3">
    <name type="scientific">Mycena albidolilacea</name>
    <dbReference type="NCBI Taxonomy" id="1033008"/>
    <lineage>
        <taxon>Eukaryota</taxon>
        <taxon>Fungi</taxon>
        <taxon>Dikarya</taxon>
        <taxon>Basidiomycota</taxon>
        <taxon>Agaricomycotina</taxon>
        <taxon>Agaricomycetes</taxon>
        <taxon>Agaricomycetidae</taxon>
        <taxon>Agaricales</taxon>
        <taxon>Marasmiineae</taxon>
        <taxon>Mycenaceae</taxon>
        <taxon>Mycena</taxon>
    </lineage>
</organism>
<dbReference type="AlphaFoldDB" id="A0AAD7EME7"/>
<keyword evidence="1" id="KW-1133">Transmembrane helix</keyword>
<evidence type="ECO:0000313" key="3">
    <source>
        <dbReference type="Proteomes" id="UP001218218"/>
    </source>
</evidence>
<keyword evidence="3" id="KW-1185">Reference proteome</keyword>
<dbReference type="Proteomes" id="UP001218218">
    <property type="component" value="Unassembled WGS sequence"/>
</dbReference>
<protein>
    <submittedName>
        <fullName evidence="2">Uncharacterized protein</fullName>
    </submittedName>
</protein>
<keyword evidence="1" id="KW-0472">Membrane</keyword>
<dbReference type="EMBL" id="JARIHO010000027">
    <property type="protein sequence ID" value="KAJ7339860.1"/>
    <property type="molecule type" value="Genomic_DNA"/>
</dbReference>
<feature type="transmembrane region" description="Helical" evidence="1">
    <location>
        <begin position="100"/>
        <end position="122"/>
    </location>
</feature>
<accession>A0AAD7EME7</accession>
<name>A0AAD7EME7_9AGAR</name>
<reference evidence="2" key="1">
    <citation type="submission" date="2023-03" db="EMBL/GenBank/DDBJ databases">
        <title>Massive genome expansion in bonnet fungi (Mycena s.s.) driven by repeated elements and novel gene families across ecological guilds.</title>
        <authorList>
            <consortium name="Lawrence Berkeley National Laboratory"/>
            <person name="Harder C.B."/>
            <person name="Miyauchi S."/>
            <person name="Viragh M."/>
            <person name="Kuo A."/>
            <person name="Thoen E."/>
            <person name="Andreopoulos B."/>
            <person name="Lu D."/>
            <person name="Skrede I."/>
            <person name="Drula E."/>
            <person name="Henrissat B."/>
            <person name="Morin E."/>
            <person name="Kohler A."/>
            <person name="Barry K."/>
            <person name="LaButti K."/>
            <person name="Morin E."/>
            <person name="Salamov A."/>
            <person name="Lipzen A."/>
            <person name="Mereny Z."/>
            <person name="Hegedus B."/>
            <person name="Baldrian P."/>
            <person name="Stursova M."/>
            <person name="Weitz H."/>
            <person name="Taylor A."/>
            <person name="Grigoriev I.V."/>
            <person name="Nagy L.G."/>
            <person name="Martin F."/>
            <person name="Kauserud H."/>
        </authorList>
    </citation>
    <scope>NUCLEOTIDE SEQUENCE</scope>
    <source>
        <strain evidence="2">CBHHK002</strain>
    </source>
</reference>
<sequence>MVRVSIVQASSSTPTCPANKRNSLLAPQEASGPTLGDRRVDNVGGQLHWLQGMQFLILHTRLNGQWPALLLRRPSLECWFYDYIAGEPAPALNFKFLSILIQYVLLSLALFPFSCLTLSSTIHPPSTDNDMRGAGSVGHQAGRKRFANLDEFHWVSRCLAMKFMEKAAEKLW</sequence>
<evidence type="ECO:0000256" key="1">
    <source>
        <dbReference type="SAM" id="Phobius"/>
    </source>
</evidence>
<keyword evidence="1" id="KW-0812">Transmembrane</keyword>
<comment type="caution">
    <text evidence="2">The sequence shown here is derived from an EMBL/GenBank/DDBJ whole genome shotgun (WGS) entry which is preliminary data.</text>
</comment>
<gene>
    <name evidence="2" type="ORF">DFH08DRAFT_812242</name>
</gene>
<evidence type="ECO:0000313" key="2">
    <source>
        <dbReference type="EMBL" id="KAJ7339860.1"/>
    </source>
</evidence>